<dbReference type="PROSITE" id="PS50405">
    <property type="entry name" value="GST_CTER"/>
    <property type="match status" value="1"/>
</dbReference>
<dbReference type="PANTHER" id="PTHR44051">
    <property type="entry name" value="GLUTATHIONE S-TRANSFERASE-RELATED"/>
    <property type="match status" value="1"/>
</dbReference>
<dbReference type="InterPro" id="IPR036282">
    <property type="entry name" value="Glutathione-S-Trfase_C_sf"/>
</dbReference>
<keyword evidence="3" id="KW-0808">Transferase</keyword>
<dbReference type="AlphaFoldDB" id="A0A2T1HVS3"/>
<dbReference type="PROSITE" id="PS50404">
    <property type="entry name" value="GST_NTER"/>
    <property type="match status" value="1"/>
</dbReference>
<protein>
    <submittedName>
        <fullName evidence="3">Glutathione S-transferase</fullName>
    </submittedName>
</protein>
<evidence type="ECO:0000259" key="1">
    <source>
        <dbReference type="PROSITE" id="PS50404"/>
    </source>
</evidence>
<dbReference type="Pfam" id="PF13409">
    <property type="entry name" value="GST_N_2"/>
    <property type="match status" value="1"/>
</dbReference>
<organism evidence="3 4">
    <name type="scientific">Alsobacter soli</name>
    <dbReference type="NCBI Taxonomy" id="2109933"/>
    <lineage>
        <taxon>Bacteria</taxon>
        <taxon>Pseudomonadati</taxon>
        <taxon>Pseudomonadota</taxon>
        <taxon>Alphaproteobacteria</taxon>
        <taxon>Hyphomicrobiales</taxon>
        <taxon>Alsobacteraceae</taxon>
        <taxon>Alsobacter</taxon>
    </lineage>
</organism>
<evidence type="ECO:0000313" key="4">
    <source>
        <dbReference type="Proteomes" id="UP000239772"/>
    </source>
</evidence>
<evidence type="ECO:0000313" key="3">
    <source>
        <dbReference type="EMBL" id="PSC05761.1"/>
    </source>
</evidence>
<comment type="caution">
    <text evidence="3">The sequence shown here is derived from an EMBL/GenBank/DDBJ whole genome shotgun (WGS) entry which is preliminary data.</text>
</comment>
<dbReference type="PANTHER" id="PTHR44051:SF8">
    <property type="entry name" value="GLUTATHIONE S-TRANSFERASE GSTA"/>
    <property type="match status" value="1"/>
</dbReference>
<dbReference type="Proteomes" id="UP000239772">
    <property type="component" value="Unassembled WGS sequence"/>
</dbReference>
<evidence type="ECO:0000259" key="2">
    <source>
        <dbReference type="PROSITE" id="PS50405"/>
    </source>
</evidence>
<feature type="domain" description="GST C-terminal" evidence="2">
    <location>
        <begin position="86"/>
        <end position="202"/>
    </location>
</feature>
<dbReference type="Gene3D" id="3.40.30.10">
    <property type="entry name" value="Glutaredoxin"/>
    <property type="match status" value="1"/>
</dbReference>
<dbReference type="InterPro" id="IPR010987">
    <property type="entry name" value="Glutathione-S-Trfase_C-like"/>
</dbReference>
<name>A0A2T1HVS3_9HYPH</name>
<dbReference type="InterPro" id="IPR034346">
    <property type="entry name" value="Gtt2-like_C"/>
</dbReference>
<dbReference type="SFLD" id="SFLDG00358">
    <property type="entry name" value="Main_(cytGST)"/>
    <property type="match status" value="1"/>
</dbReference>
<dbReference type="GO" id="GO:0016740">
    <property type="term" value="F:transferase activity"/>
    <property type="evidence" value="ECO:0007669"/>
    <property type="project" value="UniProtKB-KW"/>
</dbReference>
<dbReference type="OrthoDB" id="5293590at2"/>
<dbReference type="SUPFAM" id="SSF47616">
    <property type="entry name" value="GST C-terminal domain-like"/>
    <property type="match status" value="1"/>
</dbReference>
<dbReference type="RefSeq" id="WP_106336004.1">
    <property type="nucleotide sequence ID" value="NZ_PVZS01000006.1"/>
</dbReference>
<dbReference type="CDD" id="cd03182">
    <property type="entry name" value="GST_C_GTT2_like"/>
    <property type="match status" value="1"/>
</dbReference>
<sequence length="202" mass="22888">MKLYDSPFAPNPRRVRIFLAEKGLQIPTETVELGKMQHRTDEFRALNPREQTPVLVLDDGSALSESVAICRFIEELHPEPSLFGASPRERAFTEMWNRRMELGLLMTVQAVFRHLHPAMAQLEDQCAAWGEANKPRLLKELAGLDAELTNRPYVAGDQFTIADITALCAVDFMRPTRIPLPEELVHLKRWKDEVSARPSASA</sequence>
<dbReference type="InterPro" id="IPR004046">
    <property type="entry name" value="GST_C"/>
</dbReference>
<dbReference type="InterPro" id="IPR004045">
    <property type="entry name" value="Glutathione_S-Trfase_N"/>
</dbReference>
<keyword evidence="4" id="KW-1185">Reference proteome</keyword>
<dbReference type="InterPro" id="IPR036249">
    <property type="entry name" value="Thioredoxin-like_sf"/>
</dbReference>
<proteinExistence type="predicted"/>
<feature type="domain" description="GST N-terminal" evidence="1">
    <location>
        <begin position="1"/>
        <end position="81"/>
    </location>
</feature>
<dbReference type="Pfam" id="PF00043">
    <property type="entry name" value="GST_C"/>
    <property type="match status" value="1"/>
</dbReference>
<gene>
    <name evidence="3" type="ORF">SLNSH_07220</name>
</gene>
<dbReference type="SFLD" id="SFLDS00019">
    <property type="entry name" value="Glutathione_Transferase_(cytos"/>
    <property type="match status" value="1"/>
</dbReference>
<reference evidence="4" key="1">
    <citation type="submission" date="2018-03" db="EMBL/GenBank/DDBJ databases">
        <authorList>
            <person name="Sun L."/>
            <person name="Liu H."/>
            <person name="Chen W."/>
            <person name="Huang K."/>
            <person name="Liu W."/>
            <person name="Gao X."/>
        </authorList>
    </citation>
    <scope>NUCLEOTIDE SEQUENCE [LARGE SCALE GENOMIC DNA]</scope>
    <source>
        <strain evidence="4">SH9</strain>
    </source>
</reference>
<dbReference type="InterPro" id="IPR034345">
    <property type="entry name" value="Gtt2-like_N"/>
</dbReference>
<accession>A0A2T1HVS3</accession>
<dbReference type="Gene3D" id="1.20.1050.10">
    <property type="match status" value="1"/>
</dbReference>
<dbReference type="SUPFAM" id="SSF52833">
    <property type="entry name" value="Thioredoxin-like"/>
    <property type="match status" value="1"/>
</dbReference>
<dbReference type="InterPro" id="IPR040079">
    <property type="entry name" value="Glutathione_S-Trfase"/>
</dbReference>
<dbReference type="EMBL" id="PVZS01000006">
    <property type="protein sequence ID" value="PSC05761.1"/>
    <property type="molecule type" value="Genomic_DNA"/>
</dbReference>
<dbReference type="CDD" id="cd03051">
    <property type="entry name" value="GST_N_GTT2_like"/>
    <property type="match status" value="1"/>
</dbReference>